<reference evidence="5" key="1">
    <citation type="submission" date="2022-03" db="EMBL/GenBank/DDBJ databases">
        <authorList>
            <person name="Martin C."/>
        </authorList>
    </citation>
    <scope>NUCLEOTIDE SEQUENCE</scope>
</reference>
<dbReference type="InterPro" id="IPR035914">
    <property type="entry name" value="Sperma_CUB_dom_sf"/>
</dbReference>
<dbReference type="Proteomes" id="UP000749559">
    <property type="component" value="Unassembled WGS sequence"/>
</dbReference>
<sequence length="107" mass="12174">CGNPVYLNGSHGYIQSPGYMNDSCNQYRDSENCTWEISVGDGMEIELMFNEIEIEKCDECNCDVLKLDDGHQRIQLCGLKESFLYRSTGSWLYVEFSTDSSVTSRGF</sequence>
<dbReference type="PROSITE" id="PS01180">
    <property type="entry name" value="CUB"/>
    <property type="match status" value="1"/>
</dbReference>
<dbReference type="InterPro" id="IPR000859">
    <property type="entry name" value="CUB_dom"/>
</dbReference>
<evidence type="ECO:0000256" key="2">
    <source>
        <dbReference type="ARBA" id="ARBA00023157"/>
    </source>
</evidence>
<evidence type="ECO:0000256" key="3">
    <source>
        <dbReference type="PROSITE-ProRule" id="PRU00059"/>
    </source>
</evidence>
<dbReference type="FunFam" id="2.60.120.290:FF:000005">
    <property type="entry name" value="Procollagen C-endopeptidase enhancer 1"/>
    <property type="match status" value="1"/>
</dbReference>
<keyword evidence="2 3" id="KW-1015">Disulfide bond</keyword>
<accession>A0A8S4NIG6</accession>
<protein>
    <recommendedName>
        <fullName evidence="4">CUB domain-containing protein</fullName>
    </recommendedName>
</protein>
<proteinExistence type="predicted"/>
<organism evidence="5 6">
    <name type="scientific">Owenia fusiformis</name>
    <name type="common">Polychaete worm</name>
    <dbReference type="NCBI Taxonomy" id="6347"/>
    <lineage>
        <taxon>Eukaryota</taxon>
        <taxon>Metazoa</taxon>
        <taxon>Spiralia</taxon>
        <taxon>Lophotrochozoa</taxon>
        <taxon>Annelida</taxon>
        <taxon>Polychaeta</taxon>
        <taxon>Sedentaria</taxon>
        <taxon>Canalipalpata</taxon>
        <taxon>Sabellida</taxon>
        <taxon>Oweniida</taxon>
        <taxon>Oweniidae</taxon>
        <taxon>Owenia</taxon>
    </lineage>
</organism>
<dbReference type="AlphaFoldDB" id="A0A8S4NIG6"/>
<comment type="caution">
    <text evidence="3">Lacks conserved residue(s) required for the propagation of feature annotation.</text>
</comment>
<dbReference type="OrthoDB" id="6345439at2759"/>
<dbReference type="Pfam" id="PF00431">
    <property type="entry name" value="CUB"/>
    <property type="match status" value="1"/>
</dbReference>
<comment type="caution">
    <text evidence="5">The sequence shown here is derived from an EMBL/GenBank/DDBJ whole genome shotgun (WGS) entry which is preliminary data.</text>
</comment>
<evidence type="ECO:0000259" key="4">
    <source>
        <dbReference type="PROSITE" id="PS01180"/>
    </source>
</evidence>
<evidence type="ECO:0000256" key="1">
    <source>
        <dbReference type="ARBA" id="ARBA00022737"/>
    </source>
</evidence>
<feature type="domain" description="CUB" evidence="4">
    <location>
        <begin position="1"/>
        <end position="107"/>
    </location>
</feature>
<dbReference type="EMBL" id="CAIIXF020000004">
    <property type="protein sequence ID" value="CAH1781120.1"/>
    <property type="molecule type" value="Genomic_DNA"/>
</dbReference>
<evidence type="ECO:0000313" key="5">
    <source>
        <dbReference type="EMBL" id="CAH1781120.1"/>
    </source>
</evidence>
<feature type="non-terminal residue" evidence="5">
    <location>
        <position position="1"/>
    </location>
</feature>
<keyword evidence="1" id="KW-0677">Repeat</keyword>
<keyword evidence="6" id="KW-1185">Reference proteome</keyword>
<feature type="non-terminal residue" evidence="5">
    <location>
        <position position="107"/>
    </location>
</feature>
<dbReference type="Gene3D" id="2.60.120.290">
    <property type="entry name" value="Spermadhesin, CUB domain"/>
    <property type="match status" value="1"/>
</dbReference>
<dbReference type="PANTHER" id="PTHR24251">
    <property type="entry name" value="OVOCHYMASE-RELATED"/>
    <property type="match status" value="1"/>
</dbReference>
<dbReference type="CDD" id="cd00041">
    <property type="entry name" value="CUB"/>
    <property type="match status" value="1"/>
</dbReference>
<feature type="disulfide bond" evidence="3">
    <location>
        <begin position="60"/>
        <end position="77"/>
    </location>
</feature>
<dbReference type="SUPFAM" id="SSF49854">
    <property type="entry name" value="Spermadhesin, CUB domain"/>
    <property type="match status" value="1"/>
</dbReference>
<dbReference type="SMART" id="SM00042">
    <property type="entry name" value="CUB"/>
    <property type="match status" value="1"/>
</dbReference>
<gene>
    <name evidence="5" type="ORF">OFUS_LOCUS7732</name>
</gene>
<evidence type="ECO:0000313" key="6">
    <source>
        <dbReference type="Proteomes" id="UP000749559"/>
    </source>
</evidence>
<name>A0A8S4NIG6_OWEFU</name>